<evidence type="ECO:0000259" key="6">
    <source>
        <dbReference type="PROSITE" id="PS50977"/>
    </source>
</evidence>
<dbReference type="Pfam" id="PF00440">
    <property type="entry name" value="TetR_N"/>
    <property type="match status" value="1"/>
</dbReference>
<dbReference type="Gene3D" id="1.10.357.10">
    <property type="entry name" value="Tetracycline Repressor, domain 2"/>
    <property type="match status" value="1"/>
</dbReference>
<reference evidence="7 8" key="1">
    <citation type="submission" date="2023-03" db="EMBL/GenBank/DDBJ databases">
        <title>Genome sequence of Microbacterium sp. KACC 23027.</title>
        <authorList>
            <person name="Kim S."/>
            <person name="Heo J."/>
            <person name="Kwon S.-W."/>
        </authorList>
    </citation>
    <scope>NUCLEOTIDE SEQUENCE [LARGE SCALE GENOMIC DNA]</scope>
    <source>
        <strain evidence="7 8">KACC 23027</strain>
    </source>
</reference>
<feature type="compositionally biased region" description="Low complexity" evidence="5">
    <location>
        <begin position="82"/>
        <end position="99"/>
    </location>
</feature>
<feature type="DNA-binding region" description="H-T-H motif" evidence="4">
    <location>
        <begin position="27"/>
        <end position="46"/>
    </location>
</feature>
<keyword evidence="1" id="KW-0805">Transcription regulation</keyword>
<proteinExistence type="predicted"/>
<evidence type="ECO:0000256" key="1">
    <source>
        <dbReference type="ARBA" id="ARBA00023015"/>
    </source>
</evidence>
<keyword evidence="2 4" id="KW-0238">DNA-binding</keyword>
<sequence>MAKGITRDAIVDAALAVLDDVGMDGLTVRAVAARLDVKAPALYWHVRDKKALLDEMGTRVWTEIGRAVPLMGDAPGNKDAARAGAGDARADGAGTAAAASTPSVEGWRDALEQYAHATRRGLLAHRDGARAFSGTALTDASLLRGQEAGLAWMEQQGFTVEASTDAVSILTAFTVGSCIEEQERAQAPAGTYDIEKRDAAVDAAAHPRVAASGRYGYATAAGERFATQLSVVLDSIASLRSASPLL</sequence>
<feature type="domain" description="HTH tetR-type" evidence="6">
    <location>
        <begin position="4"/>
        <end position="64"/>
    </location>
</feature>
<dbReference type="Pfam" id="PF02909">
    <property type="entry name" value="TetR_C_1"/>
    <property type="match status" value="1"/>
</dbReference>
<evidence type="ECO:0000313" key="7">
    <source>
        <dbReference type="EMBL" id="WEG09161.1"/>
    </source>
</evidence>
<evidence type="ECO:0000313" key="8">
    <source>
        <dbReference type="Proteomes" id="UP001214553"/>
    </source>
</evidence>
<name>A0ABY8BY85_9MICO</name>
<accession>A0ABY8BY85</accession>
<protein>
    <submittedName>
        <fullName evidence="7">TetR/AcrR family transcriptional regulator C-terminal domain-containing protein</fullName>
    </submittedName>
</protein>
<dbReference type="PROSITE" id="PS50977">
    <property type="entry name" value="HTH_TETR_2"/>
    <property type="match status" value="1"/>
</dbReference>
<keyword evidence="3" id="KW-0804">Transcription</keyword>
<dbReference type="Proteomes" id="UP001214553">
    <property type="component" value="Chromosome"/>
</dbReference>
<dbReference type="RefSeq" id="WP_275278485.1">
    <property type="nucleotide sequence ID" value="NZ_CP119108.1"/>
</dbReference>
<dbReference type="SUPFAM" id="SSF46689">
    <property type="entry name" value="Homeodomain-like"/>
    <property type="match status" value="1"/>
</dbReference>
<dbReference type="EMBL" id="CP119108">
    <property type="protein sequence ID" value="WEG09161.1"/>
    <property type="molecule type" value="Genomic_DNA"/>
</dbReference>
<dbReference type="InterPro" id="IPR001647">
    <property type="entry name" value="HTH_TetR"/>
</dbReference>
<dbReference type="SUPFAM" id="SSF48498">
    <property type="entry name" value="Tetracyclin repressor-like, C-terminal domain"/>
    <property type="match status" value="1"/>
</dbReference>
<feature type="region of interest" description="Disordered" evidence="5">
    <location>
        <begin position="78"/>
        <end position="101"/>
    </location>
</feature>
<dbReference type="InterPro" id="IPR004111">
    <property type="entry name" value="Repressor_TetR_C"/>
</dbReference>
<keyword evidence="8" id="KW-1185">Reference proteome</keyword>
<organism evidence="7 8">
    <name type="scientific">Microbacterium horticulturae</name>
    <dbReference type="NCBI Taxonomy" id="3028316"/>
    <lineage>
        <taxon>Bacteria</taxon>
        <taxon>Bacillati</taxon>
        <taxon>Actinomycetota</taxon>
        <taxon>Actinomycetes</taxon>
        <taxon>Micrococcales</taxon>
        <taxon>Microbacteriaceae</taxon>
        <taxon>Microbacterium</taxon>
    </lineage>
</organism>
<evidence type="ECO:0000256" key="3">
    <source>
        <dbReference type="ARBA" id="ARBA00023163"/>
    </source>
</evidence>
<evidence type="ECO:0000256" key="2">
    <source>
        <dbReference type="ARBA" id="ARBA00023125"/>
    </source>
</evidence>
<evidence type="ECO:0000256" key="4">
    <source>
        <dbReference type="PROSITE-ProRule" id="PRU00335"/>
    </source>
</evidence>
<dbReference type="PRINTS" id="PR00455">
    <property type="entry name" value="HTHTETR"/>
</dbReference>
<dbReference type="InterPro" id="IPR009057">
    <property type="entry name" value="Homeodomain-like_sf"/>
</dbReference>
<gene>
    <name evidence="7" type="ORF">PU630_00955</name>
</gene>
<evidence type="ECO:0000256" key="5">
    <source>
        <dbReference type="SAM" id="MobiDB-lite"/>
    </source>
</evidence>
<dbReference type="InterPro" id="IPR036271">
    <property type="entry name" value="Tet_transcr_reg_TetR-rel_C_sf"/>
</dbReference>
<dbReference type="Gene3D" id="1.10.10.60">
    <property type="entry name" value="Homeodomain-like"/>
    <property type="match status" value="1"/>
</dbReference>